<gene>
    <name evidence="19" type="ORF">AAW31_15610</name>
    <name evidence="20" type="ORF">BCL69_100737</name>
</gene>
<feature type="binding site" evidence="15">
    <location>
        <position position="135"/>
    </location>
    <ligand>
        <name>substrate</name>
    </ligand>
</feature>
<evidence type="ECO:0000256" key="11">
    <source>
        <dbReference type="ARBA" id="ARBA00022825"/>
    </source>
</evidence>
<evidence type="ECO:0000256" key="16">
    <source>
        <dbReference type="SAM" id="MobiDB-lite"/>
    </source>
</evidence>
<evidence type="ECO:0000256" key="13">
    <source>
        <dbReference type="ARBA" id="ARBA00032850"/>
    </source>
</evidence>
<keyword evidence="11" id="KW-0720">Serine protease</keyword>
<dbReference type="SUPFAM" id="SSF50494">
    <property type="entry name" value="Trypsin-like serine proteases"/>
    <property type="match status" value="1"/>
</dbReference>
<evidence type="ECO:0000256" key="14">
    <source>
        <dbReference type="PIRSR" id="PIRSR611782-1"/>
    </source>
</evidence>
<evidence type="ECO:0000313" key="20">
    <source>
        <dbReference type="EMBL" id="TYP91876.1"/>
    </source>
</evidence>
<feature type="active site" description="Charge relay system" evidence="14">
    <location>
        <position position="135"/>
    </location>
</feature>
<dbReference type="Proteomes" id="UP000324176">
    <property type="component" value="Unassembled WGS sequence"/>
</dbReference>
<evidence type="ECO:0000313" key="21">
    <source>
        <dbReference type="Proteomes" id="UP000034156"/>
    </source>
</evidence>
<evidence type="ECO:0000256" key="7">
    <source>
        <dbReference type="ARBA" id="ARBA00022729"/>
    </source>
</evidence>
<dbReference type="PANTHER" id="PTHR22939">
    <property type="entry name" value="SERINE PROTEASE FAMILY S1C HTRA-RELATED"/>
    <property type="match status" value="1"/>
</dbReference>
<dbReference type="FunFam" id="2.40.10.120:FF:000007">
    <property type="entry name" value="Periplasmic serine endoprotease DegP-like"/>
    <property type="match status" value="1"/>
</dbReference>
<dbReference type="PANTHER" id="PTHR22939:SF130">
    <property type="entry name" value="PERIPLASMIC SERINE ENDOPROTEASE DEGP-LIKE-RELATED"/>
    <property type="match status" value="1"/>
</dbReference>
<feature type="binding site" evidence="15">
    <location>
        <position position="105"/>
    </location>
    <ligand>
        <name>substrate</name>
    </ligand>
</feature>
<dbReference type="Pfam" id="PF13180">
    <property type="entry name" value="PDZ_2"/>
    <property type="match status" value="1"/>
</dbReference>
<evidence type="ECO:0000256" key="2">
    <source>
        <dbReference type="ARBA" id="ARBA00004418"/>
    </source>
</evidence>
<reference evidence="20 22" key="3">
    <citation type="submission" date="2019-07" db="EMBL/GenBank/DDBJ databases">
        <title>Active sludge and wastewater microbial communities from Klosterneuburg, Austria.</title>
        <authorList>
            <person name="Wagner M."/>
        </authorList>
    </citation>
    <scope>NUCLEOTIDE SEQUENCE [LARGE SCALE GENOMIC DNA]</scope>
    <source>
        <strain evidence="20 22">Nm2</strain>
    </source>
</reference>
<evidence type="ECO:0000256" key="8">
    <source>
        <dbReference type="ARBA" id="ARBA00022737"/>
    </source>
</evidence>
<evidence type="ECO:0000256" key="6">
    <source>
        <dbReference type="ARBA" id="ARBA00022670"/>
    </source>
</evidence>
<feature type="domain" description="PDZ" evidence="18">
    <location>
        <begin position="247"/>
        <end position="316"/>
    </location>
</feature>
<dbReference type="SUPFAM" id="SSF50156">
    <property type="entry name" value="PDZ domain-like"/>
    <property type="match status" value="2"/>
</dbReference>
<dbReference type="SMART" id="SM00228">
    <property type="entry name" value="PDZ"/>
    <property type="match status" value="2"/>
</dbReference>
<evidence type="ECO:0000259" key="18">
    <source>
        <dbReference type="PROSITE" id="PS50106"/>
    </source>
</evidence>
<keyword evidence="8" id="KW-0677">Repeat</keyword>
<evidence type="ECO:0000256" key="9">
    <source>
        <dbReference type="ARBA" id="ARBA00022764"/>
    </source>
</evidence>
<evidence type="ECO:0000256" key="17">
    <source>
        <dbReference type="SAM" id="SignalP"/>
    </source>
</evidence>
<dbReference type="NCBIfam" id="TIGR02037">
    <property type="entry name" value="degP_htrA_DO"/>
    <property type="match status" value="1"/>
</dbReference>
<feature type="active site" description="Charge relay system" evidence="14">
    <location>
        <position position="208"/>
    </location>
</feature>
<organism evidence="19 21">
    <name type="scientific">Nitrosomonas communis</name>
    <dbReference type="NCBI Taxonomy" id="44574"/>
    <lineage>
        <taxon>Bacteria</taxon>
        <taxon>Pseudomonadati</taxon>
        <taxon>Pseudomonadota</taxon>
        <taxon>Betaproteobacteria</taxon>
        <taxon>Nitrosomonadales</taxon>
        <taxon>Nitrosomonadaceae</taxon>
        <taxon>Nitrosomonas</taxon>
    </lineage>
</organism>
<dbReference type="Pfam" id="PF17820">
    <property type="entry name" value="PDZ_6"/>
    <property type="match status" value="1"/>
</dbReference>
<evidence type="ECO:0000313" key="22">
    <source>
        <dbReference type="Proteomes" id="UP000324176"/>
    </source>
</evidence>
<dbReference type="InterPro" id="IPR011782">
    <property type="entry name" value="Pept_S1C_Do"/>
</dbReference>
<evidence type="ECO:0000256" key="1">
    <source>
        <dbReference type="ARBA" id="ARBA00001772"/>
    </source>
</evidence>
<evidence type="ECO:0000313" key="19">
    <source>
        <dbReference type="EMBL" id="AKH38902.1"/>
    </source>
</evidence>
<feature type="domain" description="PDZ" evidence="18">
    <location>
        <begin position="371"/>
        <end position="453"/>
    </location>
</feature>
<dbReference type="KEGG" id="nco:AAW31_15610"/>
<dbReference type="InterPro" id="IPR041489">
    <property type="entry name" value="PDZ_6"/>
</dbReference>
<dbReference type="GO" id="GO:0042597">
    <property type="term" value="C:periplasmic space"/>
    <property type="evidence" value="ECO:0007669"/>
    <property type="project" value="UniProtKB-SubCell"/>
</dbReference>
<dbReference type="EC" id="3.4.21.107" evidence="4"/>
<dbReference type="CDD" id="cd10839">
    <property type="entry name" value="cpPDZ1_DegP-like"/>
    <property type="match status" value="1"/>
</dbReference>
<name>A0A0F7KJF3_9PROT</name>
<feature type="chain" id="PRO_5038291150" description="Probable periplasmic serine endoprotease DegP-like" evidence="17">
    <location>
        <begin position="21"/>
        <end position="464"/>
    </location>
</feature>
<proteinExistence type="inferred from homology"/>
<evidence type="ECO:0000256" key="10">
    <source>
        <dbReference type="ARBA" id="ARBA00022801"/>
    </source>
</evidence>
<sequence length="464" mass="50403">MPKIVLLCFLIFCSIGFVHSKELPDFTGLVEQYGEAVVNISTVQTQQITGNQIFPEIPNIPEDSPFYEFFRRYMHPFSGPKKYESKSLGSGFIISKDGYILTNAHVVEAANQINVRLTDKREFNAQVIGTDRKTDVALIKIDAKDLPVVTQGDPEKLKVGEWVIAIGSPFGFENSVTAGIVSAKGRSLAQESYVPFIQTDVAINPGNSGGPLFNMTGEVVGINSQIYSRTGGFMGLSFAIPINVATEIATQLKEHGKVSRGKIGIMIQEMTEELAESFGLSQARGALVVSVEKDGPADKAGIEVKDVILKFDGKDIAVSSDLPRLVGNTKPKSKVPVQVWRDGATKNLTVLVGEMPSDEGDRSRKQSKAPDTSNPLGLALSELSDKQKKQLGIENGLLVEEVQGGIANRAGIRQGDIILGFNSQDVTTVKQFNQLLSKVEKGRNIALLIKRGDMTTFITMKLDN</sequence>
<comment type="similarity">
    <text evidence="3">Belongs to the peptidase S1C family.</text>
</comment>
<feature type="binding site" evidence="15">
    <location>
        <begin position="206"/>
        <end position="208"/>
    </location>
    <ligand>
        <name>substrate</name>
    </ligand>
</feature>
<feature type="active site" description="Charge relay system" evidence="14">
    <location>
        <position position="105"/>
    </location>
</feature>
<accession>A0A0F7KJF3</accession>
<dbReference type="GO" id="GO:0006508">
    <property type="term" value="P:proteolysis"/>
    <property type="evidence" value="ECO:0007669"/>
    <property type="project" value="UniProtKB-KW"/>
</dbReference>
<feature type="signal peptide" evidence="17">
    <location>
        <begin position="1"/>
        <end position="20"/>
    </location>
</feature>
<dbReference type="PRINTS" id="PR00834">
    <property type="entry name" value="PROTEASES2C"/>
</dbReference>
<dbReference type="InterPro" id="IPR001478">
    <property type="entry name" value="PDZ"/>
</dbReference>
<dbReference type="RefSeq" id="WP_046850936.1">
    <property type="nucleotide sequence ID" value="NZ_CBDIPD010000124.1"/>
</dbReference>
<evidence type="ECO:0000256" key="15">
    <source>
        <dbReference type="PIRSR" id="PIRSR611782-2"/>
    </source>
</evidence>
<dbReference type="Gene3D" id="2.30.42.10">
    <property type="match status" value="2"/>
</dbReference>
<reference evidence="21" key="1">
    <citation type="submission" date="2015-05" db="EMBL/GenBank/DDBJ databases">
        <title>Draft genome of Nitrosomonas communis strain Nm2.</title>
        <authorList>
            <person name="Kozlowski J.A."/>
            <person name="Kits K.D."/>
            <person name="Stein L.Y."/>
        </authorList>
    </citation>
    <scope>NUCLEOTIDE SEQUENCE [LARGE SCALE GENOMIC DNA]</scope>
    <source>
        <strain evidence="21">Nm2</strain>
    </source>
</reference>
<evidence type="ECO:0000256" key="12">
    <source>
        <dbReference type="ARBA" id="ARBA00023016"/>
    </source>
</evidence>
<keyword evidence="10" id="KW-0378">Hydrolase</keyword>
<evidence type="ECO:0000256" key="4">
    <source>
        <dbReference type="ARBA" id="ARBA00013035"/>
    </source>
</evidence>
<keyword evidence="7 17" id="KW-0732">Signal</keyword>
<dbReference type="Gene3D" id="2.40.10.120">
    <property type="match status" value="1"/>
</dbReference>
<dbReference type="InterPro" id="IPR009003">
    <property type="entry name" value="Peptidase_S1_PA"/>
</dbReference>
<keyword evidence="21" id="KW-1185">Reference proteome</keyword>
<reference evidence="19 21" key="2">
    <citation type="journal article" date="2016" name="Genome Announc.">
        <title>Genome Sequence of Nitrosomonas communis Strain Nm2, a Mesophilic Ammonia-Oxidizing Bacterium Isolated from Mediterranean Soil.</title>
        <authorList>
            <person name="Kozlowski J.A."/>
            <person name="Kits K.D."/>
            <person name="Stein L.Y."/>
        </authorList>
    </citation>
    <scope>NUCLEOTIDE SEQUENCE [LARGE SCALE GENOMIC DNA]</scope>
    <source>
        <strain evidence="19 21">Nm2</strain>
    </source>
</reference>
<keyword evidence="9" id="KW-0574">Periplasm</keyword>
<keyword evidence="12" id="KW-0346">Stress response</keyword>
<dbReference type="Proteomes" id="UP000034156">
    <property type="component" value="Chromosome"/>
</dbReference>
<comment type="catalytic activity">
    <reaction evidence="1">
        <text>Acts on substrates that are at least partially unfolded. The cleavage site P1 residue is normally between a pair of hydrophobic residues, such as Val-|-Val.</text>
        <dbReference type="EC" id="3.4.21.107"/>
    </reaction>
</comment>
<dbReference type="PROSITE" id="PS50106">
    <property type="entry name" value="PDZ"/>
    <property type="match status" value="2"/>
</dbReference>
<evidence type="ECO:0000256" key="3">
    <source>
        <dbReference type="ARBA" id="ARBA00010541"/>
    </source>
</evidence>
<dbReference type="Pfam" id="PF13365">
    <property type="entry name" value="Trypsin_2"/>
    <property type="match status" value="1"/>
</dbReference>
<dbReference type="InterPro" id="IPR001940">
    <property type="entry name" value="Peptidase_S1C"/>
</dbReference>
<evidence type="ECO:0000256" key="5">
    <source>
        <dbReference type="ARBA" id="ARBA00013958"/>
    </source>
</evidence>
<feature type="region of interest" description="Disordered" evidence="16">
    <location>
        <begin position="354"/>
        <end position="377"/>
    </location>
</feature>
<comment type="subcellular location">
    <subcellularLocation>
        <location evidence="2">Periplasm</location>
    </subcellularLocation>
</comment>
<keyword evidence="6 19" id="KW-0645">Protease</keyword>
<dbReference type="AlphaFoldDB" id="A0A0F7KJF3"/>
<dbReference type="PATRIC" id="fig|44574.3.peg.3781"/>
<dbReference type="OrthoDB" id="9758917at2"/>
<dbReference type="EMBL" id="CP011451">
    <property type="protein sequence ID" value="AKH38902.1"/>
    <property type="molecule type" value="Genomic_DNA"/>
</dbReference>
<dbReference type="GO" id="GO:0004252">
    <property type="term" value="F:serine-type endopeptidase activity"/>
    <property type="evidence" value="ECO:0007669"/>
    <property type="project" value="InterPro"/>
</dbReference>
<dbReference type="EMBL" id="VNHT01000007">
    <property type="protein sequence ID" value="TYP91876.1"/>
    <property type="molecule type" value="Genomic_DNA"/>
</dbReference>
<dbReference type="InterPro" id="IPR036034">
    <property type="entry name" value="PDZ_sf"/>
</dbReference>
<protein>
    <recommendedName>
        <fullName evidence="5">Probable periplasmic serine endoprotease DegP-like</fullName>
        <ecNumber evidence="4">3.4.21.107</ecNumber>
    </recommendedName>
    <alternativeName>
        <fullName evidence="13">Protease Do</fullName>
    </alternativeName>
</protein>